<comment type="caution">
    <text evidence="2">The sequence shown here is derived from an EMBL/GenBank/DDBJ whole genome shotgun (WGS) entry which is preliminary data.</text>
</comment>
<sequence length="202" mass="22159">MSASQNLIQKMSDMSLTDDNKTRHESKLLYRMDHLSLSSPRAVKQTNLPSTFSPTPFDHSWKEKLPASQSYVTEAGVGDSKHNRPEGDLKDADVDTIEAAPSEIKAAVRSDPNESKNTEYFHQGDITSALASNPEPKECFECGKWFIETDNGPNACVFHWALPAEPGQGQKESPATKNAAEWSGMGVGLLRSGPRVEGMLHT</sequence>
<name>A0ABR1S4B7_9PEZI</name>
<organism evidence="2 3">
    <name type="scientific">Apiospora marii</name>
    <dbReference type="NCBI Taxonomy" id="335849"/>
    <lineage>
        <taxon>Eukaryota</taxon>
        <taxon>Fungi</taxon>
        <taxon>Dikarya</taxon>
        <taxon>Ascomycota</taxon>
        <taxon>Pezizomycotina</taxon>
        <taxon>Sordariomycetes</taxon>
        <taxon>Xylariomycetidae</taxon>
        <taxon>Amphisphaeriales</taxon>
        <taxon>Apiosporaceae</taxon>
        <taxon>Apiospora</taxon>
    </lineage>
</organism>
<evidence type="ECO:0000256" key="1">
    <source>
        <dbReference type="SAM" id="MobiDB-lite"/>
    </source>
</evidence>
<dbReference type="Proteomes" id="UP001396898">
    <property type="component" value="Unassembled WGS sequence"/>
</dbReference>
<reference evidence="2 3" key="1">
    <citation type="submission" date="2023-01" db="EMBL/GenBank/DDBJ databases">
        <title>Analysis of 21 Apiospora genomes using comparative genomics revels a genus with tremendous synthesis potential of carbohydrate active enzymes and secondary metabolites.</title>
        <authorList>
            <person name="Sorensen T."/>
        </authorList>
    </citation>
    <scope>NUCLEOTIDE SEQUENCE [LARGE SCALE GENOMIC DNA]</scope>
    <source>
        <strain evidence="2 3">CBS 20057</strain>
    </source>
</reference>
<dbReference type="EMBL" id="JAQQWI010000007">
    <property type="protein sequence ID" value="KAK8026705.1"/>
    <property type="molecule type" value="Genomic_DNA"/>
</dbReference>
<keyword evidence="3" id="KW-1185">Reference proteome</keyword>
<gene>
    <name evidence="2" type="ORF">PG991_003761</name>
</gene>
<accession>A0ABR1S4B7</accession>
<evidence type="ECO:0000313" key="2">
    <source>
        <dbReference type="EMBL" id="KAK8026705.1"/>
    </source>
</evidence>
<protein>
    <submittedName>
        <fullName evidence="2">Uncharacterized protein</fullName>
    </submittedName>
</protein>
<evidence type="ECO:0000313" key="3">
    <source>
        <dbReference type="Proteomes" id="UP001396898"/>
    </source>
</evidence>
<proteinExistence type="predicted"/>
<feature type="compositionally biased region" description="Polar residues" evidence="1">
    <location>
        <begin position="1"/>
        <end position="17"/>
    </location>
</feature>
<feature type="region of interest" description="Disordered" evidence="1">
    <location>
        <begin position="1"/>
        <end position="20"/>
    </location>
</feature>